<dbReference type="OrthoDB" id="4469909at2759"/>
<keyword evidence="2" id="KW-0472">Membrane</keyword>
<evidence type="ECO:0000313" key="3">
    <source>
        <dbReference type="EMBL" id="KAE8351977.1"/>
    </source>
</evidence>
<keyword evidence="4" id="KW-1185">Reference proteome</keyword>
<reference evidence="4" key="1">
    <citation type="submission" date="2019-04" db="EMBL/GenBank/DDBJ databases">
        <title>Friends and foes A comparative genomics studyof 23 Aspergillus species from section Flavi.</title>
        <authorList>
            <consortium name="DOE Joint Genome Institute"/>
            <person name="Kjaerbolling I."/>
            <person name="Vesth T."/>
            <person name="Frisvad J.C."/>
            <person name="Nybo J.L."/>
            <person name="Theobald S."/>
            <person name="Kildgaard S."/>
            <person name="Isbrandt T."/>
            <person name="Kuo A."/>
            <person name="Sato A."/>
            <person name="Lyhne E.K."/>
            <person name="Kogle M.E."/>
            <person name="Wiebenga A."/>
            <person name="Kun R.S."/>
            <person name="Lubbers R.J."/>
            <person name="Makela M.R."/>
            <person name="Barry K."/>
            <person name="Chovatia M."/>
            <person name="Clum A."/>
            <person name="Daum C."/>
            <person name="Haridas S."/>
            <person name="He G."/>
            <person name="LaButti K."/>
            <person name="Lipzen A."/>
            <person name="Mondo S."/>
            <person name="Riley R."/>
            <person name="Salamov A."/>
            <person name="Simmons B.A."/>
            <person name="Magnuson J.K."/>
            <person name="Henrissat B."/>
            <person name="Mortensen U.H."/>
            <person name="Larsen T.O."/>
            <person name="Devries R.P."/>
            <person name="Grigoriev I.V."/>
            <person name="Machida M."/>
            <person name="Baker S.E."/>
            <person name="Andersen M.R."/>
        </authorList>
    </citation>
    <scope>NUCLEOTIDE SEQUENCE [LARGE SCALE GENOMIC DNA]</scope>
    <source>
        <strain evidence="4">CBS 553.77</strain>
    </source>
</reference>
<dbReference type="AlphaFoldDB" id="A0A5N6Z2T3"/>
<dbReference type="EMBL" id="ML739147">
    <property type="protein sequence ID" value="KAE8351977.1"/>
    <property type="molecule type" value="Genomic_DNA"/>
</dbReference>
<feature type="transmembrane region" description="Helical" evidence="2">
    <location>
        <begin position="89"/>
        <end position="109"/>
    </location>
</feature>
<sequence length="445" mass="49970">MSSRHGSRGKSHSDVILVCLVFAVTIPILAFAITANVRPSQPEVNYLLHTVDHGLSLLQGLKIVRAIGWTLFSMAVIIFFLLGMREWYFVLIGVIKLALTAILVAGIAMQSQVLPGTVSGCKGLAISWREALPVDMRSSKTASEASLQSACQRMVEHWAFAITIAILYLVYSLTMIIAGMRGIMYPRRVQNGSNIQAGIYFAMRCTSKFFQRFRQAMKRQGVAKDQRSSTLTRLRHDKESHGHPRHVLPSKVLLHIASYAHYVDIVNLHTACGSLFRDYIGDENEESKLEELRMYTCAINTPKEECRICRNQICKSCWTSVPIPRTMGFKHLESCTPHCSPCFYRTYNRQTPPECPIDTTEQVGPLVFDGNVCRDCAAMTDAEIQRVVERQGKAALYKFSSCALFCTECKKELPSSGPRWWMCPCGRECRHPVHPPWGLGSNSKV</sequence>
<evidence type="ECO:0000256" key="1">
    <source>
        <dbReference type="SAM" id="MobiDB-lite"/>
    </source>
</evidence>
<dbReference type="Proteomes" id="UP000327118">
    <property type="component" value="Unassembled WGS sequence"/>
</dbReference>
<keyword evidence="2" id="KW-1133">Transmembrane helix</keyword>
<proteinExistence type="predicted"/>
<feature type="transmembrane region" description="Helical" evidence="2">
    <location>
        <begin position="12"/>
        <end position="33"/>
    </location>
</feature>
<protein>
    <submittedName>
        <fullName evidence="3">Uncharacterized protein</fullName>
    </submittedName>
</protein>
<keyword evidence="2" id="KW-0812">Transmembrane</keyword>
<evidence type="ECO:0000256" key="2">
    <source>
        <dbReference type="SAM" id="Phobius"/>
    </source>
</evidence>
<gene>
    <name evidence="3" type="ORF">BDV28DRAFT_136027</name>
</gene>
<feature type="region of interest" description="Disordered" evidence="1">
    <location>
        <begin position="223"/>
        <end position="244"/>
    </location>
</feature>
<name>A0A5N6Z2T3_9EURO</name>
<evidence type="ECO:0000313" key="4">
    <source>
        <dbReference type="Proteomes" id="UP000327118"/>
    </source>
</evidence>
<accession>A0A5N6Z2T3</accession>
<organism evidence="3 4">
    <name type="scientific">Aspergillus coremiiformis</name>
    <dbReference type="NCBI Taxonomy" id="138285"/>
    <lineage>
        <taxon>Eukaryota</taxon>
        <taxon>Fungi</taxon>
        <taxon>Dikarya</taxon>
        <taxon>Ascomycota</taxon>
        <taxon>Pezizomycotina</taxon>
        <taxon>Eurotiomycetes</taxon>
        <taxon>Eurotiomycetidae</taxon>
        <taxon>Eurotiales</taxon>
        <taxon>Aspergillaceae</taxon>
        <taxon>Aspergillus</taxon>
        <taxon>Aspergillus subgen. Circumdati</taxon>
    </lineage>
</organism>
<feature type="transmembrane region" description="Helical" evidence="2">
    <location>
        <begin position="63"/>
        <end position="82"/>
    </location>
</feature>
<feature type="transmembrane region" description="Helical" evidence="2">
    <location>
        <begin position="158"/>
        <end position="178"/>
    </location>
</feature>